<dbReference type="OrthoDB" id="1300460at2759"/>
<dbReference type="Pfam" id="PF24925">
    <property type="entry name" value="DUF7746"/>
    <property type="match status" value="1"/>
</dbReference>
<proteinExistence type="predicted"/>
<evidence type="ECO:0000313" key="2">
    <source>
        <dbReference type="Proteomes" id="UP000515211"/>
    </source>
</evidence>
<protein>
    <submittedName>
        <fullName evidence="3">Uncharacterized protein LOC107474791</fullName>
    </submittedName>
</protein>
<reference evidence="3" key="2">
    <citation type="submission" date="2025-08" db="UniProtKB">
        <authorList>
            <consortium name="RefSeq"/>
        </authorList>
    </citation>
    <scope>IDENTIFICATION</scope>
    <source>
        <tissue evidence="3">Whole plant</tissue>
    </source>
</reference>
<dbReference type="KEGG" id="adu:107474791"/>
<dbReference type="Gene3D" id="3.10.10.10">
    <property type="entry name" value="HIV Type 1 Reverse Transcriptase, subunit A, domain 1"/>
    <property type="match status" value="1"/>
</dbReference>
<evidence type="ECO:0000259" key="1">
    <source>
        <dbReference type="Pfam" id="PF24925"/>
    </source>
</evidence>
<dbReference type="RefSeq" id="XP_015949916.1">
    <property type="nucleotide sequence ID" value="XM_016094430.1"/>
</dbReference>
<dbReference type="Proteomes" id="UP000515211">
    <property type="component" value="Chromosome 2"/>
</dbReference>
<name>A0A6P4CE76_ARADU</name>
<feature type="domain" description="DUF7746" evidence="1">
    <location>
        <begin position="57"/>
        <end position="106"/>
    </location>
</feature>
<dbReference type="InterPro" id="IPR056648">
    <property type="entry name" value="DUF7746"/>
</dbReference>
<dbReference type="SUPFAM" id="SSF56672">
    <property type="entry name" value="DNA/RNA polymerases"/>
    <property type="match status" value="1"/>
</dbReference>
<dbReference type="Pfam" id="PF22909">
    <property type="entry name" value="Caulimovir_coat_dom"/>
    <property type="match status" value="1"/>
</dbReference>
<gene>
    <name evidence="3" type="primary">LOC107474791</name>
</gene>
<reference evidence="2" key="1">
    <citation type="journal article" date="2016" name="Nat. Genet.">
        <title>The genome sequences of Arachis duranensis and Arachis ipaensis, the diploid ancestors of cultivated peanut.</title>
        <authorList>
            <person name="Bertioli D.J."/>
            <person name="Cannon S.B."/>
            <person name="Froenicke L."/>
            <person name="Huang G."/>
            <person name="Farmer A.D."/>
            <person name="Cannon E.K."/>
            <person name="Liu X."/>
            <person name="Gao D."/>
            <person name="Clevenger J."/>
            <person name="Dash S."/>
            <person name="Ren L."/>
            <person name="Moretzsohn M.C."/>
            <person name="Shirasawa K."/>
            <person name="Huang W."/>
            <person name="Vidigal B."/>
            <person name="Abernathy B."/>
            <person name="Chu Y."/>
            <person name="Niederhuth C.E."/>
            <person name="Umale P."/>
            <person name="Araujo A.C."/>
            <person name="Kozik A."/>
            <person name="Kim K.D."/>
            <person name="Burow M.D."/>
            <person name="Varshney R.K."/>
            <person name="Wang X."/>
            <person name="Zhang X."/>
            <person name="Barkley N."/>
            <person name="Guimaraes P.M."/>
            <person name="Isobe S."/>
            <person name="Guo B."/>
            <person name="Liao B."/>
            <person name="Stalker H.T."/>
            <person name="Schmitz R.J."/>
            <person name="Scheffler B.E."/>
            <person name="Leal-Bertioli S.C."/>
            <person name="Xun X."/>
            <person name="Jackson S.A."/>
            <person name="Michelmore R."/>
            <person name="Ozias-Akins P."/>
        </authorList>
    </citation>
    <scope>NUCLEOTIDE SEQUENCE [LARGE SCALE GENOMIC DNA]</scope>
    <source>
        <strain evidence="2">cv. V14167</strain>
    </source>
</reference>
<accession>A0A6P4CE76</accession>
<evidence type="ECO:0000313" key="3">
    <source>
        <dbReference type="RefSeq" id="XP_015949916.1"/>
    </source>
</evidence>
<dbReference type="PANTHER" id="PTHR33054">
    <property type="entry name" value="CCHC-TYPE DOMAIN-CONTAINING PROTEIN"/>
    <property type="match status" value="1"/>
</dbReference>
<organism evidence="2 3">
    <name type="scientific">Arachis duranensis</name>
    <name type="common">Wild peanut</name>
    <dbReference type="NCBI Taxonomy" id="130453"/>
    <lineage>
        <taxon>Eukaryota</taxon>
        <taxon>Viridiplantae</taxon>
        <taxon>Streptophyta</taxon>
        <taxon>Embryophyta</taxon>
        <taxon>Tracheophyta</taxon>
        <taxon>Spermatophyta</taxon>
        <taxon>Magnoliopsida</taxon>
        <taxon>eudicotyledons</taxon>
        <taxon>Gunneridae</taxon>
        <taxon>Pentapetalae</taxon>
        <taxon>rosids</taxon>
        <taxon>fabids</taxon>
        <taxon>Fabales</taxon>
        <taxon>Fabaceae</taxon>
        <taxon>Papilionoideae</taxon>
        <taxon>50 kb inversion clade</taxon>
        <taxon>dalbergioids sensu lato</taxon>
        <taxon>Dalbergieae</taxon>
        <taxon>Pterocarpus clade</taxon>
        <taxon>Arachis</taxon>
    </lineage>
</organism>
<dbReference type="GeneID" id="107474791"/>
<sequence length="442" mass="51577">MDQLRLDHQEQSTILHEIREDQRTMRDEQQRQRYFLAEIKELEQKSDSETEKGLQMLKNKEGVSEEAIANAIVSGFNGQLKGWWDNYLSDSQKYSIFSAIKVNNQNEPIIGDDREPIPDAVNTLIFTIASHFIGDPSLWKDHFAELLSNLRCKTLSDFRWYKDTFLTRVYTREDSQQPFWKQKFLTGLPKSLGDKVRDKIRSLTPDRIIPYDELSYGQLISFIQKVALKICQDDKIERQLAREKTQNRIDLETFCEQFGLPACHPRKSKRPSNRKVFKPIPKRISEDPEKINNILIESSDNDSDPESSDDINNIQVDDIESSSDSEVRQINVLSKDQDLLFDAIEAIDNPEQKKDFLLKLKRSLQNEKKPKICKEHIVDLPYKKDFKESKIPTKARPIQMNEQLLQHCEKEIKDLLDKGLIRPSKSPWSCSAFYVNKQAEIE</sequence>
<dbReference type="InterPro" id="IPR043502">
    <property type="entry name" value="DNA/RNA_pol_sf"/>
</dbReference>
<dbReference type="PANTHER" id="PTHR33054:SF9">
    <property type="entry name" value="CCHC-TYPE DOMAIN-CONTAINING PROTEIN"/>
    <property type="match status" value="1"/>
</dbReference>
<dbReference type="AlphaFoldDB" id="A0A6P4CE76"/>
<keyword evidence="2" id="KW-1185">Reference proteome</keyword>